<accession>A0A0C2WP79</accession>
<reference evidence="2 3" key="1">
    <citation type="submission" date="2014-04" db="EMBL/GenBank/DDBJ databases">
        <title>Evolutionary Origins and Diversification of the Mycorrhizal Mutualists.</title>
        <authorList>
            <consortium name="DOE Joint Genome Institute"/>
            <consortium name="Mycorrhizal Genomics Consortium"/>
            <person name="Kohler A."/>
            <person name="Kuo A."/>
            <person name="Nagy L.G."/>
            <person name="Floudas D."/>
            <person name="Copeland A."/>
            <person name="Barry K.W."/>
            <person name="Cichocki N."/>
            <person name="Veneault-Fourrey C."/>
            <person name="LaButti K."/>
            <person name="Lindquist E.A."/>
            <person name="Lipzen A."/>
            <person name="Lundell T."/>
            <person name="Morin E."/>
            <person name="Murat C."/>
            <person name="Riley R."/>
            <person name="Ohm R."/>
            <person name="Sun H."/>
            <person name="Tunlid A."/>
            <person name="Henrissat B."/>
            <person name="Grigoriev I.V."/>
            <person name="Hibbett D.S."/>
            <person name="Martin F."/>
        </authorList>
    </citation>
    <scope>NUCLEOTIDE SEQUENCE [LARGE SCALE GENOMIC DNA]</scope>
    <source>
        <strain evidence="2 3">Koide BX008</strain>
    </source>
</reference>
<organism evidence="2 3">
    <name type="scientific">Amanita muscaria (strain Koide BX008)</name>
    <dbReference type="NCBI Taxonomy" id="946122"/>
    <lineage>
        <taxon>Eukaryota</taxon>
        <taxon>Fungi</taxon>
        <taxon>Dikarya</taxon>
        <taxon>Basidiomycota</taxon>
        <taxon>Agaricomycotina</taxon>
        <taxon>Agaricomycetes</taxon>
        <taxon>Agaricomycetidae</taxon>
        <taxon>Agaricales</taxon>
        <taxon>Pluteineae</taxon>
        <taxon>Amanitaceae</taxon>
        <taxon>Amanita</taxon>
    </lineage>
</organism>
<dbReference type="AlphaFoldDB" id="A0A0C2WP79"/>
<feature type="region of interest" description="Disordered" evidence="1">
    <location>
        <begin position="82"/>
        <end position="111"/>
    </location>
</feature>
<dbReference type="InParanoid" id="A0A0C2WP79"/>
<sequence length="144" mass="16401">MSVARFVSLDDINNNLRSLPLTLRQLRARNVISQLFESELMGKVYRQGEPKQPHKLKKFFSEHVMLRKIDAPSVKRIVEDKLGGEGSRGARRASFYLPSQPSETLESSRKRSAYGHAETLSVIRGNNIFLPRIQLRSALARPKN</sequence>
<keyword evidence="3" id="KW-1185">Reference proteome</keyword>
<evidence type="ECO:0000256" key="1">
    <source>
        <dbReference type="SAM" id="MobiDB-lite"/>
    </source>
</evidence>
<proteinExistence type="predicted"/>
<dbReference type="EMBL" id="KN818349">
    <property type="protein sequence ID" value="KIL58028.1"/>
    <property type="molecule type" value="Genomic_DNA"/>
</dbReference>
<gene>
    <name evidence="2" type="ORF">M378DRAFT_171079</name>
</gene>
<dbReference type="HOGENOM" id="CLU_1795959_0_0_1"/>
<name>A0A0C2WP79_AMAMK</name>
<evidence type="ECO:0000313" key="2">
    <source>
        <dbReference type="EMBL" id="KIL58028.1"/>
    </source>
</evidence>
<dbReference type="Proteomes" id="UP000054549">
    <property type="component" value="Unassembled WGS sequence"/>
</dbReference>
<protein>
    <submittedName>
        <fullName evidence="2">Uncharacterized protein</fullName>
    </submittedName>
</protein>
<evidence type="ECO:0000313" key="3">
    <source>
        <dbReference type="Proteomes" id="UP000054549"/>
    </source>
</evidence>